<organism evidence="8 9">
    <name type="scientific">Rhodovarius crocodyli</name>
    <dbReference type="NCBI Taxonomy" id="1979269"/>
    <lineage>
        <taxon>Bacteria</taxon>
        <taxon>Pseudomonadati</taxon>
        <taxon>Pseudomonadota</taxon>
        <taxon>Alphaproteobacteria</taxon>
        <taxon>Acetobacterales</taxon>
        <taxon>Roseomonadaceae</taxon>
        <taxon>Rhodovarius</taxon>
    </lineage>
</organism>
<dbReference type="SUPFAM" id="SSF103481">
    <property type="entry name" value="Multidrug resistance efflux transporter EmrE"/>
    <property type="match status" value="2"/>
</dbReference>
<dbReference type="InterPro" id="IPR037185">
    <property type="entry name" value="EmrE-like"/>
</dbReference>
<evidence type="ECO:0000256" key="1">
    <source>
        <dbReference type="ARBA" id="ARBA00004141"/>
    </source>
</evidence>
<keyword evidence="9" id="KW-1185">Reference proteome</keyword>
<dbReference type="Pfam" id="PF00892">
    <property type="entry name" value="EamA"/>
    <property type="match status" value="2"/>
</dbReference>
<evidence type="ECO:0000256" key="3">
    <source>
        <dbReference type="ARBA" id="ARBA00022692"/>
    </source>
</evidence>
<feature type="transmembrane region" description="Helical" evidence="6">
    <location>
        <begin position="37"/>
        <end position="56"/>
    </location>
</feature>
<feature type="transmembrane region" description="Helical" evidence="6">
    <location>
        <begin position="154"/>
        <end position="177"/>
    </location>
</feature>
<evidence type="ECO:0000313" key="8">
    <source>
        <dbReference type="EMBL" id="RVT96667.1"/>
    </source>
</evidence>
<dbReference type="PANTHER" id="PTHR22911">
    <property type="entry name" value="ACYL-MALONYL CONDENSING ENZYME-RELATED"/>
    <property type="match status" value="1"/>
</dbReference>
<dbReference type="GO" id="GO:0016020">
    <property type="term" value="C:membrane"/>
    <property type="evidence" value="ECO:0007669"/>
    <property type="project" value="UniProtKB-SubCell"/>
</dbReference>
<accession>A0A437MGB6</accession>
<evidence type="ECO:0000256" key="6">
    <source>
        <dbReference type="SAM" id="Phobius"/>
    </source>
</evidence>
<comment type="caution">
    <text evidence="8">The sequence shown here is derived from an EMBL/GenBank/DDBJ whole genome shotgun (WGS) entry which is preliminary data.</text>
</comment>
<dbReference type="InterPro" id="IPR000620">
    <property type="entry name" value="EamA_dom"/>
</dbReference>
<keyword evidence="3 6" id="KW-0812">Transmembrane</keyword>
<feature type="domain" description="EamA" evidence="7">
    <location>
        <begin position="9"/>
        <end position="142"/>
    </location>
</feature>
<dbReference type="OrthoDB" id="9812899at2"/>
<dbReference type="Proteomes" id="UP000282957">
    <property type="component" value="Unassembled WGS sequence"/>
</dbReference>
<proteinExistence type="inferred from homology"/>
<evidence type="ECO:0000256" key="5">
    <source>
        <dbReference type="ARBA" id="ARBA00023136"/>
    </source>
</evidence>
<feature type="transmembrane region" description="Helical" evidence="6">
    <location>
        <begin position="189"/>
        <end position="211"/>
    </location>
</feature>
<dbReference type="EMBL" id="SACL01000003">
    <property type="protein sequence ID" value="RVT96667.1"/>
    <property type="molecule type" value="Genomic_DNA"/>
</dbReference>
<dbReference type="RefSeq" id="WP_127787319.1">
    <property type="nucleotide sequence ID" value="NZ_SACL01000003.1"/>
</dbReference>
<keyword evidence="4 6" id="KW-1133">Transmembrane helix</keyword>
<dbReference type="PANTHER" id="PTHR22911:SF6">
    <property type="entry name" value="SOLUTE CARRIER FAMILY 35 MEMBER G1"/>
    <property type="match status" value="1"/>
</dbReference>
<feature type="transmembrane region" description="Helical" evidence="6">
    <location>
        <begin position="12"/>
        <end position="31"/>
    </location>
</feature>
<feature type="transmembrane region" description="Helical" evidence="6">
    <location>
        <begin position="246"/>
        <end position="265"/>
    </location>
</feature>
<name>A0A437MGB6_9PROT</name>
<evidence type="ECO:0000313" key="9">
    <source>
        <dbReference type="Proteomes" id="UP000282957"/>
    </source>
</evidence>
<feature type="transmembrane region" description="Helical" evidence="6">
    <location>
        <begin position="131"/>
        <end position="148"/>
    </location>
</feature>
<evidence type="ECO:0000256" key="4">
    <source>
        <dbReference type="ARBA" id="ARBA00022989"/>
    </source>
</evidence>
<evidence type="ECO:0000256" key="2">
    <source>
        <dbReference type="ARBA" id="ARBA00009853"/>
    </source>
</evidence>
<dbReference type="AlphaFoldDB" id="A0A437MGB6"/>
<feature type="transmembrane region" description="Helical" evidence="6">
    <location>
        <begin position="217"/>
        <end position="234"/>
    </location>
</feature>
<sequence length="298" mass="32507">MPLRHDIRRGATCMLAATALFTIMSSMVKLVADRIPFNEVMFFRVALAMPIVWIIVKRMGDTSGLLQTKRFKGHVFRAMTGTLAMGSSFYAVTLLPLPEHTALSYTQPLFVTLLSIPFLGERPGIHRWSAVLLGFCGILVIAFGQGAFSAGVDQWIAIGMFFAVVQGVFSALTTLLVRGLSATEKSTTIVMWQSILMTCFVGVTMPFVWVTPQGTEWLLLLGIGLTGGVAQVLLTEAYASAQVSSLGPYSYTSILWASFLGLMIWGVLPGMPMVVGSGMIIAAGLYILHREMRRVKKQ</sequence>
<reference evidence="8 9" key="1">
    <citation type="submission" date="2019-01" db="EMBL/GenBank/DDBJ databases">
        <authorList>
            <person name="Chen W.-M."/>
        </authorList>
    </citation>
    <scope>NUCLEOTIDE SEQUENCE [LARGE SCALE GENOMIC DNA]</scope>
    <source>
        <strain evidence="8 9">CCP-6</strain>
    </source>
</reference>
<gene>
    <name evidence="8" type="ORF">EOD42_09630</name>
</gene>
<comment type="subcellular location">
    <subcellularLocation>
        <location evidence="1">Membrane</location>
        <topology evidence="1">Multi-pass membrane protein</topology>
    </subcellularLocation>
</comment>
<feature type="transmembrane region" description="Helical" evidence="6">
    <location>
        <begin position="76"/>
        <end position="96"/>
    </location>
</feature>
<protein>
    <submittedName>
        <fullName evidence="8">DMT family transporter</fullName>
    </submittedName>
</protein>
<comment type="similarity">
    <text evidence="2">Belongs to the drug/metabolite transporter (DMT) superfamily. 10 TMS drug/metabolite exporter (DME) (TC 2.A.7.3) family.</text>
</comment>
<feature type="domain" description="EamA" evidence="7">
    <location>
        <begin position="158"/>
        <end position="285"/>
    </location>
</feature>
<evidence type="ECO:0000259" key="7">
    <source>
        <dbReference type="Pfam" id="PF00892"/>
    </source>
</evidence>
<keyword evidence="5 6" id="KW-0472">Membrane</keyword>